<keyword evidence="4" id="KW-1185">Reference proteome</keyword>
<proteinExistence type="predicted"/>
<dbReference type="AlphaFoldDB" id="C4L023"/>
<dbReference type="RefSeq" id="WP_015880245.1">
    <property type="nucleotide sequence ID" value="NC_012673.1"/>
</dbReference>
<dbReference type="OrthoDB" id="2824021at2"/>
<dbReference type="KEGG" id="eat:EAT1b_1760"/>
<evidence type="ECO:0000313" key="3">
    <source>
        <dbReference type="EMBL" id="ACQ70686.1"/>
    </source>
</evidence>
<dbReference type="EMBL" id="CP001615">
    <property type="protein sequence ID" value="ACQ70686.1"/>
    <property type="molecule type" value="Genomic_DNA"/>
</dbReference>
<keyword evidence="2" id="KW-1133">Transmembrane helix</keyword>
<evidence type="ECO:0000256" key="2">
    <source>
        <dbReference type="SAM" id="Phobius"/>
    </source>
</evidence>
<dbReference type="Proteomes" id="UP000000716">
    <property type="component" value="Chromosome"/>
</dbReference>
<accession>C4L023</accession>
<protein>
    <submittedName>
        <fullName evidence="3">Uncharacterized protein</fullName>
    </submittedName>
</protein>
<evidence type="ECO:0000313" key="4">
    <source>
        <dbReference type="Proteomes" id="UP000000716"/>
    </source>
</evidence>
<organism evidence="3 4">
    <name type="scientific">Exiguobacterium sp. (strain ATCC BAA-1283 / AT1b)</name>
    <dbReference type="NCBI Taxonomy" id="360911"/>
    <lineage>
        <taxon>Bacteria</taxon>
        <taxon>Bacillati</taxon>
        <taxon>Bacillota</taxon>
        <taxon>Bacilli</taxon>
        <taxon>Bacillales</taxon>
        <taxon>Bacillales Family XII. Incertae Sedis</taxon>
        <taxon>Exiguobacterium</taxon>
    </lineage>
</organism>
<dbReference type="STRING" id="360911.EAT1b_1760"/>
<keyword evidence="1" id="KW-0175">Coiled coil</keyword>
<reference evidence="3 4" key="1">
    <citation type="journal article" date="2011" name="J. Bacteriol.">
        <title>Complete genome sequence of the Thermophilic Bacterium Exiguobacterium sp. AT1b.</title>
        <authorList>
            <person name="Vishnivetskaya T.A."/>
            <person name="Lucas S."/>
            <person name="Copeland A."/>
            <person name="Lapidus A."/>
            <person name="Glavina Del Rio T."/>
            <person name="Dalin E."/>
            <person name="Tice H."/>
            <person name="Bruce D.C."/>
            <person name="Goodwin L.A."/>
            <person name="Pitluck S."/>
            <person name="Saunders E."/>
            <person name="Brettin T."/>
            <person name="Detter C."/>
            <person name="Han C."/>
            <person name="Larimer F."/>
            <person name="Land M.L."/>
            <person name="Hauser L.J."/>
            <person name="Kyrpides N.C."/>
            <person name="Ovchinnikova G."/>
            <person name="Kathariou S."/>
            <person name="Ramaley R.F."/>
            <person name="Rodrigues D.F."/>
            <person name="Hendrix C."/>
            <person name="Richardson P."/>
            <person name="Tiedje J.M."/>
        </authorList>
    </citation>
    <scope>NUCLEOTIDE SEQUENCE [LARGE SCALE GENOMIC DNA]</scope>
    <source>
        <strain evidence="4">ATCC BAA-1283 / AT1b</strain>
    </source>
</reference>
<feature type="coiled-coil region" evidence="1">
    <location>
        <begin position="159"/>
        <end position="186"/>
    </location>
</feature>
<sequence length="316" mass="36090">MESKKDSLTRKRTSTFQRYLLPITLVSSLIVSGSVSYVVSKLNQSESEKVFADQSSQMKIEQMQQDSLAVIEEETPKILDDLKEYEKDLSEVVTQIELVNENLFSVRKVLDQVDSATLFLSSINSVVNHPLLSRISGYVSNANSTLTELDAVLFRLEHLSKVKAEMNDTRERIEKINSEYQTSQDSAVLIKMEKELDSELIYQIEDIRNSTVEAHDALEISSKVLLQVNKAVATYHSFQSSSEKVIQSLQFWKEKKQVTKIDQSQHEQFMKELDESSERLKNLPEDLAKRSNETISSINSVKSELQMIRLTEAIQD</sequence>
<keyword evidence="2" id="KW-0812">Transmembrane</keyword>
<keyword evidence="2" id="KW-0472">Membrane</keyword>
<gene>
    <name evidence="3" type="ordered locus">EAT1b_1760</name>
</gene>
<name>C4L023_EXISA</name>
<dbReference type="eggNOG" id="ENOG5033VEZ">
    <property type="taxonomic scope" value="Bacteria"/>
</dbReference>
<feature type="transmembrane region" description="Helical" evidence="2">
    <location>
        <begin position="20"/>
        <end position="39"/>
    </location>
</feature>
<dbReference type="HOGENOM" id="CLU_879253_0_0_9"/>
<evidence type="ECO:0000256" key="1">
    <source>
        <dbReference type="SAM" id="Coils"/>
    </source>
</evidence>